<evidence type="ECO:0000256" key="9">
    <source>
        <dbReference type="ARBA" id="ARBA00022898"/>
    </source>
</evidence>
<evidence type="ECO:0000256" key="7">
    <source>
        <dbReference type="ARBA" id="ARBA00021850"/>
    </source>
</evidence>
<protein>
    <recommendedName>
        <fullName evidence="6">Cysteine desulfurase</fullName>
        <ecNumber evidence="5">2.8.1.7</ecNumber>
    </recommendedName>
    <alternativeName>
        <fullName evidence="7">Probable cysteine desulfurase</fullName>
    </alternativeName>
</protein>
<comment type="function">
    <text evidence="3">Catalyzes the removal of elemental sulfur atoms from cysteine to produce alanine. Seems to participate in the biosynthesis of the nitrogenase metalloclusters by providing the inorganic sulfur required for the Fe-S core formation.</text>
</comment>
<keyword evidence="8" id="KW-0808">Transferase</keyword>
<dbReference type="Gene3D" id="3.40.640.10">
    <property type="entry name" value="Type I PLP-dependent aspartate aminotransferase-like (Major domain)"/>
    <property type="match status" value="1"/>
</dbReference>
<comment type="cofactor">
    <cofactor evidence="1">
        <name>pyridoxal 5'-phosphate</name>
        <dbReference type="ChEBI" id="CHEBI:597326"/>
    </cofactor>
</comment>
<dbReference type="InterPro" id="IPR010970">
    <property type="entry name" value="Cys_dSase_SufS"/>
</dbReference>
<dbReference type="Gene3D" id="3.90.1150.10">
    <property type="entry name" value="Aspartate Aminotransferase, domain 1"/>
    <property type="match status" value="1"/>
</dbReference>
<dbReference type="InterPro" id="IPR016454">
    <property type="entry name" value="Cysteine_dSase"/>
</dbReference>
<dbReference type="PANTHER" id="PTHR43586:SF8">
    <property type="entry name" value="CYSTEINE DESULFURASE 1, CHLOROPLASTIC"/>
    <property type="match status" value="1"/>
</dbReference>
<evidence type="ECO:0000256" key="2">
    <source>
        <dbReference type="ARBA" id="ARBA00002824"/>
    </source>
</evidence>
<sequence>MAPPVTPFNSQVIRDAFPILGRRVHGKPLVYLDNAASAQKPEAVISAMAQFQRTSYANVHRGLHTLANEATQAFEDARTKVAHFIGAGSAEEIVLTKGATEAINLVAAGISQRLEPGDEILISELEHHANIVPWHMAAQRTGAILKWAPITPDGALDMDKLSALITPRTKMVAISHMSNVLGSVQDVTAIVAMAHAQGALVLLDGCQGVVHQSIDVHAIGADFYVFSGHKMYGPTGIGVLHGTPAALDALPPWQGGGEMIEIVSKERITYNVPPFRFEAGTPAITEAVGLGAAIDWIQSQDQAGLHAHEQALLNYTMEALHGVNGVRLYGTAPGKGAIVAFNVDGAHPHDVAQLLDRSGVAVRAGHHCAQPLMTALGVTATARASFAAYTTFEEVDLFLAALAKARNFLL</sequence>
<reference evidence="12" key="2">
    <citation type="journal article" date="2023" name="ISME Commun">
        <title>Characterization of a bloom-associated alphaproteobacterial lineage, 'Candidatus Phycosocius': insights into freshwater algal-bacterial interactions.</title>
        <authorList>
            <person name="Tanabe Y."/>
            <person name="Yamaguchi H."/>
            <person name="Yoshida M."/>
            <person name="Kai A."/>
            <person name="Okazaki Y."/>
        </authorList>
    </citation>
    <scope>NUCLEOTIDE SEQUENCE</scope>
    <source>
        <strain evidence="12">BOTRYCO-1</strain>
    </source>
</reference>
<dbReference type="NCBIfam" id="TIGR01979">
    <property type="entry name" value="sufS"/>
    <property type="match status" value="1"/>
</dbReference>
<evidence type="ECO:0000259" key="11">
    <source>
        <dbReference type="Pfam" id="PF00266"/>
    </source>
</evidence>
<evidence type="ECO:0000256" key="10">
    <source>
        <dbReference type="ARBA" id="ARBA00050776"/>
    </source>
</evidence>
<dbReference type="EMBL" id="BPFZ01000001">
    <property type="protein sequence ID" value="GIU66082.1"/>
    <property type="molecule type" value="Genomic_DNA"/>
</dbReference>
<gene>
    <name evidence="12" type="ORF">PsB1_0236</name>
</gene>
<dbReference type="Proteomes" id="UP001161064">
    <property type="component" value="Unassembled WGS sequence"/>
</dbReference>
<comment type="caution">
    <text evidence="12">The sequence shown here is derived from an EMBL/GenBank/DDBJ whole genome shotgun (WGS) entry which is preliminary data.</text>
</comment>
<keyword evidence="13" id="KW-1185">Reference proteome</keyword>
<organism evidence="12 13">
    <name type="scientific">Candidatus Phycosocius spiralis</name>
    <dbReference type="NCBI Taxonomy" id="2815099"/>
    <lineage>
        <taxon>Bacteria</taxon>
        <taxon>Pseudomonadati</taxon>
        <taxon>Pseudomonadota</taxon>
        <taxon>Alphaproteobacteria</taxon>
        <taxon>Caulobacterales</taxon>
        <taxon>Caulobacterales incertae sedis</taxon>
        <taxon>Candidatus Phycosocius</taxon>
    </lineage>
</organism>
<evidence type="ECO:0000256" key="1">
    <source>
        <dbReference type="ARBA" id="ARBA00001933"/>
    </source>
</evidence>
<reference evidence="12" key="1">
    <citation type="submission" date="2021-05" db="EMBL/GenBank/DDBJ databases">
        <authorList>
            <person name="Tanabe Y."/>
        </authorList>
    </citation>
    <scope>NUCLEOTIDE SEQUENCE</scope>
    <source>
        <strain evidence="12">BOTRYCO-1</strain>
    </source>
</reference>
<evidence type="ECO:0000313" key="13">
    <source>
        <dbReference type="Proteomes" id="UP001161064"/>
    </source>
</evidence>
<dbReference type="InterPro" id="IPR015422">
    <property type="entry name" value="PyrdxlP-dep_Trfase_small"/>
</dbReference>
<evidence type="ECO:0000256" key="3">
    <source>
        <dbReference type="ARBA" id="ARBA00003120"/>
    </source>
</evidence>
<feature type="domain" description="Aminotransferase class V" evidence="11">
    <location>
        <begin position="30"/>
        <end position="398"/>
    </location>
</feature>
<keyword evidence="9" id="KW-0663">Pyridoxal phosphate</keyword>
<dbReference type="InterPro" id="IPR015424">
    <property type="entry name" value="PyrdxlP-dep_Trfase"/>
</dbReference>
<proteinExistence type="inferred from homology"/>
<comment type="similarity">
    <text evidence="4">Belongs to the class-V pyridoxal-phosphate-dependent aminotransferase family. Csd subfamily.</text>
</comment>
<name>A0ABQ4PSV5_9PROT</name>
<dbReference type="InterPro" id="IPR015421">
    <property type="entry name" value="PyrdxlP-dep_Trfase_major"/>
</dbReference>
<evidence type="ECO:0000256" key="4">
    <source>
        <dbReference type="ARBA" id="ARBA00010447"/>
    </source>
</evidence>
<evidence type="ECO:0000313" key="12">
    <source>
        <dbReference type="EMBL" id="GIU66082.1"/>
    </source>
</evidence>
<dbReference type="InterPro" id="IPR000192">
    <property type="entry name" value="Aminotrans_V_dom"/>
</dbReference>
<evidence type="ECO:0000256" key="6">
    <source>
        <dbReference type="ARBA" id="ARBA00013558"/>
    </source>
</evidence>
<dbReference type="EC" id="2.8.1.7" evidence="5"/>
<comment type="function">
    <text evidence="2">Catalyzes the removal of elemental sulfur and selenium atoms from L-cysteine, L-cystine, L-selenocysteine, and L-selenocystine to produce L-alanine.</text>
</comment>
<dbReference type="PIRSF" id="PIRSF005572">
    <property type="entry name" value="NifS"/>
    <property type="match status" value="1"/>
</dbReference>
<evidence type="ECO:0000256" key="8">
    <source>
        <dbReference type="ARBA" id="ARBA00022679"/>
    </source>
</evidence>
<dbReference type="PANTHER" id="PTHR43586">
    <property type="entry name" value="CYSTEINE DESULFURASE"/>
    <property type="match status" value="1"/>
</dbReference>
<comment type="catalytic activity">
    <reaction evidence="10">
        <text>(sulfur carrier)-H + L-cysteine = (sulfur carrier)-SH + L-alanine</text>
        <dbReference type="Rhea" id="RHEA:43892"/>
        <dbReference type="Rhea" id="RHEA-COMP:14737"/>
        <dbReference type="Rhea" id="RHEA-COMP:14739"/>
        <dbReference type="ChEBI" id="CHEBI:29917"/>
        <dbReference type="ChEBI" id="CHEBI:35235"/>
        <dbReference type="ChEBI" id="CHEBI:57972"/>
        <dbReference type="ChEBI" id="CHEBI:64428"/>
        <dbReference type="EC" id="2.8.1.7"/>
    </reaction>
</comment>
<dbReference type="SUPFAM" id="SSF53383">
    <property type="entry name" value="PLP-dependent transferases"/>
    <property type="match status" value="1"/>
</dbReference>
<accession>A0ABQ4PSV5</accession>
<evidence type="ECO:0000256" key="5">
    <source>
        <dbReference type="ARBA" id="ARBA00012239"/>
    </source>
</evidence>
<dbReference type="CDD" id="cd06453">
    <property type="entry name" value="SufS_like"/>
    <property type="match status" value="1"/>
</dbReference>
<dbReference type="Pfam" id="PF00266">
    <property type="entry name" value="Aminotran_5"/>
    <property type="match status" value="1"/>
</dbReference>